<organism evidence="1 2">
    <name type="scientific">Pontibacter toksunensis</name>
    <dbReference type="NCBI Taxonomy" id="1332631"/>
    <lineage>
        <taxon>Bacteria</taxon>
        <taxon>Pseudomonadati</taxon>
        <taxon>Bacteroidota</taxon>
        <taxon>Cytophagia</taxon>
        <taxon>Cytophagales</taxon>
        <taxon>Hymenobacteraceae</taxon>
        <taxon>Pontibacter</taxon>
    </lineage>
</organism>
<accession>A0ABW6C1M9</accession>
<name>A0ABW6C1M9_9BACT</name>
<proteinExistence type="predicted"/>
<keyword evidence="2" id="KW-1185">Reference proteome</keyword>
<dbReference type="EMBL" id="JBHUOX010000048">
    <property type="protein sequence ID" value="MFD3003878.1"/>
    <property type="molecule type" value="Genomic_DNA"/>
</dbReference>
<evidence type="ECO:0000313" key="2">
    <source>
        <dbReference type="Proteomes" id="UP001597641"/>
    </source>
</evidence>
<reference evidence="2" key="1">
    <citation type="journal article" date="2019" name="Int. J. Syst. Evol. Microbiol.">
        <title>The Global Catalogue of Microorganisms (GCM) 10K type strain sequencing project: providing services to taxonomists for standard genome sequencing and annotation.</title>
        <authorList>
            <consortium name="The Broad Institute Genomics Platform"/>
            <consortium name="The Broad Institute Genome Sequencing Center for Infectious Disease"/>
            <person name="Wu L."/>
            <person name="Ma J."/>
        </authorList>
    </citation>
    <scope>NUCLEOTIDE SEQUENCE [LARGE SCALE GENOMIC DNA]</scope>
    <source>
        <strain evidence="2">KCTC 23984</strain>
    </source>
</reference>
<gene>
    <name evidence="1" type="ORF">ACFS7Z_26215</name>
</gene>
<comment type="caution">
    <text evidence="1">The sequence shown here is derived from an EMBL/GenBank/DDBJ whole genome shotgun (WGS) entry which is preliminary data.</text>
</comment>
<protein>
    <submittedName>
        <fullName evidence="1">IS1182 family transposase</fullName>
    </submittedName>
</protein>
<feature type="non-terminal residue" evidence="1">
    <location>
        <position position="62"/>
    </location>
</feature>
<sequence length="62" mass="7146">MQVQRRLKANGLLMQELLADTGYSNGSNYFMLEQRGITGWIPVFGMYKPEIAGFPYDKDNDR</sequence>
<dbReference type="Proteomes" id="UP001597641">
    <property type="component" value="Unassembled WGS sequence"/>
</dbReference>
<evidence type="ECO:0000313" key="1">
    <source>
        <dbReference type="EMBL" id="MFD3003878.1"/>
    </source>
</evidence>